<dbReference type="InterPro" id="IPR010472">
    <property type="entry name" value="FH3_dom"/>
</dbReference>
<dbReference type="Gene3D" id="6.10.30.30">
    <property type="match status" value="1"/>
</dbReference>
<keyword evidence="2" id="KW-0175">Coiled coil</keyword>
<feature type="compositionally biased region" description="Basic and acidic residues" evidence="3">
    <location>
        <begin position="1121"/>
        <end position="1149"/>
    </location>
</feature>
<dbReference type="SMART" id="SM01139">
    <property type="entry name" value="Drf_FH3"/>
    <property type="match status" value="1"/>
</dbReference>
<evidence type="ECO:0000313" key="8">
    <source>
        <dbReference type="Proteomes" id="UP001159405"/>
    </source>
</evidence>
<evidence type="ECO:0000256" key="1">
    <source>
        <dbReference type="ARBA" id="ARBA00008214"/>
    </source>
</evidence>
<dbReference type="InterPro" id="IPR014767">
    <property type="entry name" value="DAD_dom"/>
</dbReference>
<evidence type="ECO:0000256" key="2">
    <source>
        <dbReference type="ARBA" id="ARBA00023054"/>
    </source>
</evidence>
<feature type="compositionally biased region" description="Basic residues" evidence="3">
    <location>
        <begin position="1061"/>
        <end position="1071"/>
    </location>
</feature>
<gene>
    <name evidence="7" type="ORF">PLOB_00043131</name>
</gene>
<dbReference type="Gene3D" id="1.10.20.40">
    <property type="entry name" value="Formin, diaphanous GTPase-binding domain"/>
    <property type="match status" value="1"/>
</dbReference>
<organism evidence="7 8">
    <name type="scientific">Porites lobata</name>
    <dbReference type="NCBI Taxonomy" id="104759"/>
    <lineage>
        <taxon>Eukaryota</taxon>
        <taxon>Metazoa</taxon>
        <taxon>Cnidaria</taxon>
        <taxon>Anthozoa</taxon>
        <taxon>Hexacorallia</taxon>
        <taxon>Scleractinia</taxon>
        <taxon>Fungiina</taxon>
        <taxon>Poritidae</taxon>
        <taxon>Porites</taxon>
    </lineage>
</organism>
<name>A0ABN8MZF5_9CNID</name>
<proteinExistence type="inferred from homology"/>
<dbReference type="Pfam" id="PF06371">
    <property type="entry name" value="Drf_GBD"/>
    <property type="match status" value="1"/>
</dbReference>
<dbReference type="PANTHER" id="PTHR45691:SF6">
    <property type="entry name" value="PROTEIN DIAPHANOUS"/>
    <property type="match status" value="1"/>
</dbReference>
<feature type="region of interest" description="Disordered" evidence="3">
    <location>
        <begin position="506"/>
        <end position="624"/>
    </location>
</feature>
<dbReference type="Gene3D" id="1.25.10.10">
    <property type="entry name" value="Leucine-rich Repeat Variant"/>
    <property type="match status" value="1"/>
</dbReference>
<dbReference type="PANTHER" id="PTHR45691">
    <property type="entry name" value="PROTEIN DIAPHANOUS"/>
    <property type="match status" value="1"/>
</dbReference>
<evidence type="ECO:0000259" key="6">
    <source>
        <dbReference type="PROSITE" id="PS51444"/>
    </source>
</evidence>
<dbReference type="InterPro" id="IPR044933">
    <property type="entry name" value="DIA_GBD_sf"/>
</dbReference>
<dbReference type="InterPro" id="IPR016024">
    <property type="entry name" value="ARM-type_fold"/>
</dbReference>
<evidence type="ECO:0000313" key="7">
    <source>
        <dbReference type="EMBL" id="CAH3039283.1"/>
    </source>
</evidence>
<dbReference type="InterPro" id="IPR011989">
    <property type="entry name" value="ARM-like"/>
</dbReference>
<dbReference type="Pfam" id="PF02181">
    <property type="entry name" value="FH2"/>
    <property type="match status" value="1"/>
</dbReference>
<dbReference type="InterPro" id="IPR014768">
    <property type="entry name" value="GBD/FH3_dom"/>
</dbReference>
<evidence type="ECO:0000259" key="4">
    <source>
        <dbReference type="PROSITE" id="PS51231"/>
    </source>
</evidence>
<dbReference type="SUPFAM" id="SSF48371">
    <property type="entry name" value="ARM repeat"/>
    <property type="match status" value="1"/>
</dbReference>
<feature type="domain" description="DAD" evidence="4">
    <location>
        <begin position="1035"/>
        <end position="1067"/>
    </location>
</feature>
<evidence type="ECO:0008006" key="9">
    <source>
        <dbReference type="Google" id="ProtNLM"/>
    </source>
</evidence>
<dbReference type="PROSITE" id="PS51231">
    <property type="entry name" value="DAD"/>
    <property type="match status" value="1"/>
</dbReference>
<dbReference type="PROSITE" id="PS51232">
    <property type="entry name" value="GBD_FH3"/>
    <property type="match status" value="1"/>
</dbReference>
<feature type="region of interest" description="Disordered" evidence="3">
    <location>
        <begin position="1050"/>
        <end position="1149"/>
    </location>
</feature>
<dbReference type="Proteomes" id="UP001159405">
    <property type="component" value="Unassembled WGS sequence"/>
</dbReference>
<dbReference type="SUPFAM" id="SSF101447">
    <property type="entry name" value="Formin homology 2 domain (FH2 domain)"/>
    <property type="match status" value="1"/>
</dbReference>
<dbReference type="InterPro" id="IPR015425">
    <property type="entry name" value="FH2_Formin"/>
</dbReference>
<reference evidence="7 8" key="1">
    <citation type="submission" date="2022-05" db="EMBL/GenBank/DDBJ databases">
        <authorList>
            <consortium name="Genoscope - CEA"/>
            <person name="William W."/>
        </authorList>
    </citation>
    <scope>NUCLEOTIDE SEQUENCE [LARGE SCALE GENOMIC DNA]</scope>
</reference>
<dbReference type="Gene3D" id="1.20.58.2220">
    <property type="entry name" value="Formin, FH2 domain"/>
    <property type="match status" value="1"/>
</dbReference>
<keyword evidence="8" id="KW-1185">Reference proteome</keyword>
<feature type="region of interest" description="Disordered" evidence="3">
    <location>
        <begin position="663"/>
        <end position="687"/>
    </location>
</feature>
<evidence type="ECO:0000259" key="5">
    <source>
        <dbReference type="PROSITE" id="PS51232"/>
    </source>
</evidence>
<dbReference type="EMBL" id="CALNXK010000007">
    <property type="protein sequence ID" value="CAH3039283.1"/>
    <property type="molecule type" value="Genomic_DNA"/>
</dbReference>
<dbReference type="PROSITE" id="PS51444">
    <property type="entry name" value="FH2"/>
    <property type="match status" value="1"/>
</dbReference>
<dbReference type="Gene3D" id="1.20.58.630">
    <property type="match status" value="1"/>
</dbReference>
<feature type="region of interest" description="Disordered" evidence="3">
    <location>
        <begin position="990"/>
        <end position="1032"/>
    </location>
</feature>
<dbReference type="InterPro" id="IPR010473">
    <property type="entry name" value="GTPase-bd"/>
</dbReference>
<sequence length="1149" mass="129355">MGDRLQANTPKESGGLLNRITSMRKEKKRGRDKDINGHKAKERLKSTQEEPIFDQEMEEEIERIRQLPPDEFSKMFDKMLDDMNLSESLKEPIRNRDMETKVEMLCNFKRRQMASQKTSHAGLSSPDDYIKELGRNDVSGEHLLKSLQSVRVSLTGRPLSWIQEFGENGMKILLKHLRDACDKEGNVEKRIQHECVKCLKAFMNNKYGLNMVFQSEDGLTLLARSMDANHTSMMTDVVKVMAAVCLVKHAKALEAITICGEVENRGRFSKIVDALNDDHTNLKVACVQLINALVSTPDDLDFRLHLRNEFIREGMTEPLQDLRDLENDDLNVQLDIFEEHRDDDSVEFQHRWKDITINFEDPNEIYQILVNVVSDTQSESMFLSILQHLLLIRDDVYARPQYYKLIEECISQIVLHRSGVDPDFSTRRFQIEVDPLIEDLAKEAQYQEAAEKSMQLETKLELETTMRQECEAKLTLTSTNYETKIATLEKELEEFGSGGATLISNKSSLCFSGGPPAPPPPPGGAAPPPPPPPPPPGGGAPPPPPPPPPPGGGPPPPPPPPFPGGGPPPPPPPPGGGPPPPPPPPGGAPPPPFPGMGPRPPGPVLPPGVTPKKKYKQEVQTKRANWNKINMRNFTENTFWAKAKEEKLEKPGLFAELTKNFAARSAPQKTQSGESLDGKAATKKKGKDLKVIDPKSAQNLSIFLGSLKLSHHEVKKLILNCDQTVLTESAINSLLKYLPSADQMQQLGNMKDNFDDLSDPEQFACLLSGIKKLESRLNMILFKMKFPEDMQDIKPSVVNATAACREVKTSPKFAKFLELVLLMGNYMNAGSRNEGSMGFEMNYLTKLSSTKSVDGQATLVHFLEDIIETKYPEISGFENELTHVEQAARVSDEILQKSINSMQGNLKKLEKELETYKPLNDPEDKFLTVMKGFYSSAKDQIDVLVEMHKNMTTMYKELVEFFCLDIKKTSMEEFFGDIKTFLDAFEKAKKENAKRKEKEEKDRKAKERAEKEKERKKRMEAEKSKRKPVVDMSADDDQEGVLDGLMEALNTGSAFRDPSRPARKKAGGKKARPVDLMRSRTRTNIPVQKIMEAQDMIDQKHHSVNIPVDDQPVPPSRNRPRRDDRRGGEKNEVQLENEAHDILERLKKL</sequence>
<evidence type="ECO:0000256" key="3">
    <source>
        <dbReference type="SAM" id="MobiDB-lite"/>
    </source>
</evidence>
<feature type="domain" description="FH2" evidence="6">
    <location>
        <begin position="611"/>
        <end position="1011"/>
    </location>
</feature>
<feature type="compositionally biased region" description="Polar residues" evidence="3">
    <location>
        <begin position="1"/>
        <end position="11"/>
    </location>
</feature>
<dbReference type="Pfam" id="PF06367">
    <property type="entry name" value="Drf_FH3"/>
    <property type="match status" value="1"/>
</dbReference>
<comment type="caution">
    <text evidence="7">The sequence shown here is derived from an EMBL/GenBank/DDBJ whole genome shotgun (WGS) entry which is preliminary data.</text>
</comment>
<feature type="domain" description="GBD/FH3" evidence="5">
    <location>
        <begin position="64"/>
        <end position="421"/>
    </location>
</feature>
<protein>
    <recommendedName>
        <fullName evidence="9">Protein diaphanous homolog 2-like</fullName>
    </recommendedName>
</protein>
<dbReference type="SMART" id="SM00498">
    <property type="entry name" value="FH2"/>
    <property type="match status" value="1"/>
</dbReference>
<feature type="compositionally biased region" description="Basic and acidic residues" evidence="3">
    <location>
        <begin position="29"/>
        <end position="48"/>
    </location>
</feature>
<feature type="compositionally biased region" description="Basic and acidic residues" evidence="3">
    <location>
        <begin position="990"/>
        <end position="1023"/>
    </location>
</feature>
<dbReference type="SMART" id="SM01140">
    <property type="entry name" value="Drf_GBD"/>
    <property type="match status" value="1"/>
</dbReference>
<dbReference type="InterPro" id="IPR042201">
    <property type="entry name" value="FH2_Formin_sf"/>
</dbReference>
<feature type="compositionally biased region" description="Pro residues" evidence="3">
    <location>
        <begin position="515"/>
        <end position="609"/>
    </location>
</feature>
<dbReference type="InterPro" id="IPR051412">
    <property type="entry name" value="Formin_Homology_Diaphanous_sf"/>
</dbReference>
<feature type="region of interest" description="Disordered" evidence="3">
    <location>
        <begin position="1"/>
        <end position="48"/>
    </location>
</feature>
<dbReference type="Gene3D" id="1.10.238.150">
    <property type="entry name" value="Formin, FH3 diaphanous domain"/>
    <property type="match status" value="1"/>
</dbReference>
<accession>A0ABN8MZF5</accession>
<comment type="similarity">
    <text evidence="1">Belongs to the formin homology family. Diaphanous subfamily.</text>
</comment>